<keyword evidence="2" id="KW-0479">Metal-binding</keyword>
<dbReference type="CDD" id="cd07331">
    <property type="entry name" value="M48C_Oma1_like"/>
    <property type="match status" value="1"/>
</dbReference>
<name>A0A250KV83_9GAMM</name>
<evidence type="ECO:0000313" key="9">
    <source>
        <dbReference type="Proteomes" id="UP000266313"/>
    </source>
</evidence>
<evidence type="ECO:0000256" key="3">
    <source>
        <dbReference type="ARBA" id="ARBA00022801"/>
    </source>
</evidence>
<dbReference type="InterPro" id="IPR051156">
    <property type="entry name" value="Mito/Outer_Membr_Metalloprot"/>
</dbReference>
<comment type="cofactor">
    <cofactor evidence="6">
        <name>Zn(2+)</name>
        <dbReference type="ChEBI" id="CHEBI:29105"/>
    </cofactor>
    <text evidence="6">Binds 1 zinc ion per subunit.</text>
</comment>
<keyword evidence="3 6" id="KW-0378">Hydrolase</keyword>
<dbReference type="Proteomes" id="UP000266313">
    <property type="component" value="Chromosome"/>
</dbReference>
<evidence type="ECO:0000256" key="2">
    <source>
        <dbReference type="ARBA" id="ARBA00022723"/>
    </source>
</evidence>
<dbReference type="AlphaFoldDB" id="A0A250KV83"/>
<dbReference type="KEGG" id="mmai:sS8_3555"/>
<accession>A0A250KV83</accession>
<keyword evidence="9" id="KW-1185">Reference proteome</keyword>
<dbReference type="EMBL" id="AP017928">
    <property type="protein sequence ID" value="BBA35492.1"/>
    <property type="molecule type" value="Genomic_DNA"/>
</dbReference>
<sequence>MRQDLLVHRLLAALVAIPLSLGVSGCSTNPITGRSQIMLVSDDQAARQSAQAYDQLLMNAGGQGVLNEDPVMLDRVRSIAEPLIEQAVALRPETRNWQWEVHVLTSDQVNAWCMAGGKIAVYTGLLRKIRPTDDELAQVLGHEIAHALLSHQAEKMSRVRLQKLGLGLGVLAGAVAGYDLGGVAGLADTLATISLQLPNSRKAENEADAVGIELAAKAGYDPFAAISLWEKMIQVGGSGGPDWLSTHPNPEQRLQSMRTKAQAVMPLYEANRRVR</sequence>
<reference evidence="8 9" key="1">
    <citation type="submission" date="2016-12" db="EMBL/GenBank/DDBJ databases">
        <title>Genome sequencing of Methylocaldum marinum.</title>
        <authorList>
            <person name="Takeuchi M."/>
            <person name="Kamagata Y."/>
            <person name="Hiraoka S."/>
            <person name="Oshima K."/>
            <person name="Hattori M."/>
            <person name="Iwasaki W."/>
        </authorList>
    </citation>
    <scope>NUCLEOTIDE SEQUENCE [LARGE SCALE GENOMIC DNA]</scope>
    <source>
        <strain evidence="8 9">S8</strain>
    </source>
</reference>
<dbReference type="RefSeq" id="WP_119632867.1">
    <property type="nucleotide sequence ID" value="NZ_AP017928.1"/>
</dbReference>
<dbReference type="PANTHER" id="PTHR22726">
    <property type="entry name" value="METALLOENDOPEPTIDASE OMA1"/>
    <property type="match status" value="1"/>
</dbReference>
<evidence type="ECO:0000256" key="6">
    <source>
        <dbReference type="RuleBase" id="RU003983"/>
    </source>
</evidence>
<gene>
    <name evidence="8" type="ORF">sS8_3555</name>
</gene>
<dbReference type="GO" id="GO:0051603">
    <property type="term" value="P:proteolysis involved in protein catabolic process"/>
    <property type="evidence" value="ECO:0007669"/>
    <property type="project" value="TreeGrafter"/>
</dbReference>
<evidence type="ECO:0000256" key="1">
    <source>
        <dbReference type="ARBA" id="ARBA00022670"/>
    </source>
</evidence>
<dbReference type="PROSITE" id="PS51257">
    <property type="entry name" value="PROKAR_LIPOPROTEIN"/>
    <property type="match status" value="1"/>
</dbReference>
<dbReference type="GO" id="GO:0016020">
    <property type="term" value="C:membrane"/>
    <property type="evidence" value="ECO:0007669"/>
    <property type="project" value="TreeGrafter"/>
</dbReference>
<evidence type="ECO:0000313" key="8">
    <source>
        <dbReference type="EMBL" id="BBA35492.1"/>
    </source>
</evidence>
<keyword evidence="1 6" id="KW-0645">Protease</keyword>
<keyword evidence="5 6" id="KW-0482">Metalloprotease</keyword>
<evidence type="ECO:0000256" key="4">
    <source>
        <dbReference type="ARBA" id="ARBA00022833"/>
    </source>
</evidence>
<dbReference type="GO" id="GO:0004222">
    <property type="term" value="F:metalloendopeptidase activity"/>
    <property type="evidence" value="ECO:0007669"/>
    <property type="project" value="InterPro"/>
</dbReference>
<dbReference type="InterPro" id="IPR001915">
    <property type="entry name" value="Peptidase_M48"/>
</dbReference>
<feature type="domain" description="Peptidase M48" evidence="7">
    <location>
        <begin position="75"/>
        <end position="259"/>
    </location>
</feature>
<organism evidence="8 9">
    <name type="scientific">Methylocaldum marinum</name>
    <dbReference type="NCBI Taxonomy" id="1432792"/>
    <lineage>
        <taxon>Bacteria</taxon>
        <taxon>Pseudomonadati</taxon>
        <taxon>Pseudomonadota</taxon>
        <taxon>Gammaproteobacteria</taxon>
        <taxon>Methylococcales</taxon>
        <taxon>Methylococcaceae</taxon>
        <taxon>Methylocaldum</taxon>
    </lineage>
</organism>
<dbReference type="Pfam" id="PF01435">
    <property type="entry name" value="Peptidase_M48"/>
    <property type="match status" value="1"/>
</dbReference>
<dbReference type="PANTHER" id="PTHR22726:SF1">
    <property type="entry name" value="METALLOENDOPEPTIDASE OMA1, MITOCHONDRIAL"/>
    <property type="match status" value="1"/>
</dbReference>
<dbReference type="GO" id="GO:0046872">
    <property type="term" value="F:metal ion binding"/>
    <property type="evidence" value="ECO:0007669"/>
    <property type="project" value="UniProtKB-KW"/>
</dbReference>
<keyword evidence="4 6" id="KW-0862">Zinc</keyword>
<dbReference type="Gene3D" id="3.30.2010.10">
    <property type="entry name" value="Metalloproteases ('zincins'), catalytic domain"/>
    <property type="match status" value="1"/>
</dbReference>
<protein>
    <recommendedName>
        <fullName evidence="7">Peptidase M48 domain-containing protein</fullName>
    </recommendedName>
</protein>
<comment type="similarity">
    <text evidence="6">Belongs to the peptidase M48 family.</text>
</comment>
<evidence type="ECO:0000256" key="5">
    <source>
        <dbReference type="ARBA" id="ARBA00023049"/>
    </source>
</evidence>
<dbReference type="OrthoDB" id="9810445at2"/>
<evidence type="ECO:0000259" key="7">
    <source>
        <dbReference type="Pfam" id="PF01435"/>
    </source>
</evidence>
<proteinExistence type="inferred from homology"/>